<dbReference type="AlphaFoldDB" id="A0AAD5YE25"/>
<evidence type="ECO:0000313" key="2">
    <source>
        <dbReference type="Proteomes" id="UP001212997"/>
    </source>
</evidence>
<name>A0AAD5YE25_9APHY</name>
<sequence length="340" mass="37516">MSSTTTRTLTFESNLSDENIKLLLCFVSQEKTVYSTEFPVAWRVKTFRAGSYESFTVRFNDESGVCEAQSGPQDTIGVGSYAPIPCPTPGGGDVVRITNRSGDTSDIGFACVSEINEKGFPVPTITTVFKDVPDKETVVADSSPIIRAYIVQGNVTNYEPTQLIRRDPKSSGSVLLWEKNFRALQSCKIVIDKENGRYIPESWSLPDSQQLQDPQKPQLPRRGDRVYNATLAFPDANAVLKSQRAIAENLFQKGYRVKFVAMEGNSDATMVLTLPSSASCNQAESDINVALASLQSTQNKAVIRSRYATVLEQETPHFILYKTINPTSDNWNKSPKSVTA</sequence>
<gene>
    <name evidence="1" type="ORF">NLI96_g6253</name>
</gene>
<dbReference type="EMBL" id="JANAWD010000225">
    <property type="protein sequence ID" value="KAJ3483518.1"/>
    <property type="molecule type" value="Genomic_DNA"/>
</dbReference>
<organism evidence="1 2">
    <name type="scientific">Meripilus lineatus</name>
    <dbReference type="NCBI Taxonomy" id="2056292"/>
    <lineage>
        <taxon>Eukaryota</taxon>
        <taxon>Fungi</taxon>
        <taxon>Dikarya</taxon>
        <taxon>Basidiomycota</taxon>
        <taxon>Agaricomycotina</taxon>
        <taxon>Agaricomycetes</taxon>
        <taxon>Polyporales</taxon>
        <taxon>Meripilaceae</taxon>
        <taxon>Meripilus</taxon>
    </lineage>
</organism>
<dbReference type="Proteomes" id="UP001212997">
    <property type="component" value="Unassembled WGS sequence"/>
</dbReference>
<evidence type="ECO:0000313" key="1">
    <source>
        <dbReference type="EMBL" id="KAJ3483518.1"/>
    </source>
</evidence>
<proteinExistence type="predicted"/>
<accession>A0AAD5YE25</accession>
<reference evidence="1" key="1">
    <citation type="submission" date="2022-07" db="EMBL/GenBank/DDBJ databases">
        <title>Genome Sequence of Physisporinus lineatus.</title>
        <authorList>
            <person name="Buettner E."/>
        </authorList>
    </citation>
    <scope>NUCLEOTIDE SEQUENCE</scope>
    <source>
        <strain evidence="1">VT162</strain>
    </source>
</reference>
<protein>
    <submittedName>
        <fullName evidence="1">Uncharacterized protein</fullName>
    </submittedName>
</protein>
<keyword evidence="2" id="KW-1185">Reference proteome</keyword>
<comment type="caution">
    <text evidence="1">The sequence shown here is derived from an EMBL/GenBank/DDBJ whole genome shotgun (WGS) entry which is preliminary data.</text>
</comment>